<feature type="region of interest" description="Disordered" evidence="7">
    <location>
        <begin position="1"/>
        <end position="29"/>
    </location>
</feature>
<comment type="subcellular location">
    <subcellularLocation>
        <location evidence="1">Membrane</location>
        <topology evidence="1">Multi-pass membrane protein</topology>
    </subcellularLocation>
</comment>
<evidence type="ECO:0000256" key="4">
    <source>
        <dbReference type="ARBA" id="ARBA00023136"/>
    </source>
</evidence>
<name>A0A0N0BDM8_9HYME</name>
<dbReference type="Gene3D" id="3.40.50.2300">
    <property type="match status" value="1"/>
</dbReference>
<evidence type="ECO:0000256" key="3">
    <source>
        <dbReference type="ARBA" id="ARBA00022989"/>
    </source>
</evidence>
<sequence>MEDKSVGQSEQANLEKEKEEPKRQEKRLDRDRASYEVMKLLLLAALGCVCSAHREPSSDDYYNFEQIRRHDDDDDYRTDRRWLIDREKLADHVRTLGRSTNDEVWYVDRDDRIGRRARRFRLENPETHHLIRHGRRQFRSMDQNAHPQINWPVKKEAVVEGDLVLGGLMMVHEREDTVTCGPVMPQGGVQALEAMLYTLDKLNEDEGIVPGVKIGAHILDDCDKDTYGLEMAVDFIKVLNVKRLSVKNFPIMLNIHRLVRFRILSTFVDCTYGE</sequence>
<gene>
    <name evidence="9" type="ORF">WN51_03719</name>
</gene>
<dbReference type="EMBL" id="KQ435855">
    <property type="protein sequence ID" value="KOX70661.1"/>
    <property type="molecule type" value="Genomic_DNA"/>
</dbReference>
<dbReference type="PRINTS" id="PR00248">
    <property type="entry name" value="GPCRMGR"/>
</dbReference>
<feature type="compositionally biased region" description="Basic and acidic residues" evidence="7">
    <location>
        <begin position="13"/>
        <end position="29"/>
    </location>
</feature>
<evidence type="ECO:0000256" key="1">
    <source>
        <dbReference type="ARBA" id="ARBA00004141"/>
    </source>
</evidence>
<evidence type="ECO:0000313" key="9">
    <source>
        <dbReference type="EMBL" id="KOX70661.1"/>
    </source>
</evidence>
<keyword evidence="3" id="KW-1133">Transmembrane helix</keyword>
<dbReference type="OrthoDB" id="425344at2759"/>
<accession>A0A0N0BDM8</accession>
<evidence type="ECO:0000259" key="8">
    <source>
        <dbReference type="Pfam" id="PF01094"/>
    </source>
</evidence>
<organism evidence="9 10">
    <name type="scientific">Melipona quadrifasciata</name>
    <dbReference type="NCBI Taxonomy" id="166423"/>
    <lineage>
        <taxon>Eukaryota</taxon>
        <taxon>Metazoa</taxon>
        <taxon>Ecdysozoa</taxon>
        <taxon>Arthropoda</taxon>
        <taxon>Hexapoda</taxon>
        <taxon>Insecta</taxon>
        <taxon>Pterygota</taxon>
        <taxon>Neoptera</taxon>
        <taxon>Endopterygota</taxon>
        <taxon>Hymenoptera</taxon>
        <taxon>Apocrita</taxon>
        <taxon>Aculeata</taxon>
        <taxon>Apoidea</taxon>
        <taxon>Anthophila</taxon>
        <taxon>Apidae</taxon>
        <taxon>Melipona</taxon>
    </lineage>
</organism>
<proteinExistence type="predicted"/>
<reference evidence="9 10" key="1">
    <citation type="submission" date="2015-07" db="EMBL/GenBank/DDBJ databases">
        <title>The genome of Melipona quadrifasciata.</title>
        <authorList>
            <person name="Pan H."/>
            <person name="Kapheim K."/>
        </authorList>
    </citation>
    <scope>NUCLEOTIDE SEQUENCE [LARGE SCALE GENOMIC DNA]</scope>
    <source>
        <strain evidence="9">0111107301</strain>
        <tissue evidence="9">Whole body</tissue>
    </source>
</reference>
<dbReference type="InterPro" id="IPR028082">
    <property type="entry name" value="Peripla_BP_I"/>
</dbReference>
<keyword evidence="4" id="KW-0472">Membrane</keyword>
<dbReference type="AlphaFoldDB" id="A0A0N0BDM8"/>
<dbReference type="InterPro" id="IPR050726">
    <property type="entry name" value="mGluR"/>
</dbReference>
<dbReference type="SUPFAM" id="SSF53822">
    <property type="entry name" value="Periplasmic binding protein-like I"/>
    <property type="match status" value="1"/>
</dbReference>
<dbReference type="STRING" id="166423.A0A0N0BDM8"/>
<evidence type="ECO:0000256" key="7">
    <source>
        <dbReference type="SAM" id="MobiDB-lite"/>
    </source>
</evidence>
<feature type="domain" description="Receptor ligand binding region" evidence="8">
    <location>
        <begin position="191"/>
        <end position="238"/>
    </location>
</feature>
<dbReference type="Pfam" id="PF01094">
    <property type="entry name" value="ANF_receptor"/>
    <property type="match status" value="1"/>
</dbReference>
<dbReference type="InterPro" id="IPR000337">
    <property type="entry name" value="GPCR_3"/>
</dbReference>
<keyword evidence="2" id="KW-0812">Transmembrane</keyword>
<keyword evidence="5 9" id="KW-0675">Receptor</keyword>
<evidence type="ECO:0000256" key="2">
    <source>
        <dbReference type="ARBA" id="ARBA00022692"/>
    </source>
</evidence>
<evidence type="ECO:0000313" key="10">
    <source>
        <dbReference type="Proteomes" id="UP000053105"/>
    </source>
</evidence>
<keyword evidence="6" id="KW-0325">Glycoprotein</keyword>
<evidence type="ECO:0000256" key="5">
    <source>
        <dbReference type="ARBA" id="ARBA00023170"/>
    </source>
</evidence>
<evidence type="ECO:0000256" key="6">
    <source>
        <dbReference type="ARBA" id="ARBA00023180"/>
    </source>
</evidence>
<dbReference type="GO" id="GO:0016020">
    <property type="term" value="C:membrane"/>
    <property type="evidence" value="ECO:0007669"/>
    <property type="project" value="UniProtKB-SubCell"/>
</dbReference>
<dbReference type="InterPro" id="IPR001828">
    <property type="entry name" value="ANF_lig-bd_rcpt"/>
</dbReference>
<dbReference type="Proteomes" id="UP000053105">
    <property type="component" value="Unassembled WGS sequence"/>
</dbReference>
<protein>
    <submittedName>
        <fullName evidence="9">Metabotropic glutamate receptor 2</fullName>
    </submittedName>
</protein>
<dbReference type="PANTHER" id="PTHR24060">
    <property type="entry name" value="METABOTROPIC GLUTAMATE RECEPTOR"/>
    <property type="match status" value="1"/>
</dbReference>
<feature type="compositionally biased region" description="Polar residues" evidence="7">
    <location>
        <begin position="1"/>
        <end position="12"/>
    </location>
</feature>
<keyword evidence="10" id="KW-1185">Reference proteome</keyword>
<dbReference type="GO" id="GO:0004930">
    <property type="term" value="F:G protein-coupled receptor activity"/>
    <property type="evidence" value="ECO:0007669"/>
    <property type="project" value="InterPro"/>
</dbReference>